<protein>
    <submittedName>
        <fullName evidence="1">Uncharacterized protein</fullName>
    </submittedName>
</protein>
<proteinExistence type="predicted"/>
<keyword evidence="2" id="KW-1185">Reference proteome</keyword>
<accession>A0A2R6TBI8</accession>
<evidence type="ECO:0000313" key="2">
    <source>
        <dbReference type="Proteomes" id="UP000241022"/>
    </source>
</evidence>
<reference evidence="1 2" key="1">
    <citation type="submission" date="2018-04" db="EMBL/GenBank/DDBJ databases">
        <title>Transcriptomics of ammonia oxidizing archaea.</title>
        <authorList>
            <person name="Carini P."/>
        </authorList>
    </citation>
    <scope>NUCLEOTIDE SEQUENCE [LARGE SCALE GENOMIC DNA]</scope>
    <source>
        <strain evidence="1 2">U25</strain>
    </source>
</reference>
<dbReference type="Proteomes" id="UP000241022">
    <property type="component" value="Unassembled WGS sequence"/>
</dbReference>
<evidence type="ECO:0000313" key="1">
    <source>
        <dbReference type="EMBL" id="PTL87998.1"/>
    </source>
</evidence>
<gene>
    <name evidence="1" type="ORF">A7X95_01625</name>
</gene>
<dbReference type="RefSeq" id="WP_048105352.1">
    <property type="nucleotide sequence ID" value="NZ_CP007026.1"/>
</dbReference>
<dbReference type="GeneID" id="24816642"/>
<name>A0A2R6TBI8_9ARCH</name>
<comment type="caution">
    <text evidence="1">The sequence shown here is derived from an EMBL/GenBank/DDBJ whole genome shotgun (WGS) entry which is preliminary data.</text>
</comment>
<sequence>MIINPKEKIDEILHSDASNYLETSERLALKNILEKDTISELDSDNLDKIFQKYKKFIKN</sequence>
<dbReference type="AlphaFoldDB" id="A0A2R6TBI8"/>
<dbReference type="EMBL" id="LXWN01000001">
    <property type="protein sequence ID" value="PTL87998.1"/>
    <property type="molecule type" value="Genomic_DNA"/>
</dbReference>
<organism evidence="1 2">
    <name type="scientific">Candidatus Nitrosopelagicus brevis</name>
    <dbReference type="NCBI Taxonomy" id="1410606"/>
    <lineage>
        <taxon>Archaea</taxon>
        <taxon>Nitrososphaerota</taxon>
    </lineage>
</organism>